<keyword evidence="3" id="KW-1185">Reference proteome</keyword>
<accession>A0A9W7D3L0</accession>
<dbReference type="EMBL" id="BSXT01003135">
    <property type="protein sequence ID" value="GMF52742.1"/>
    <property type="molecule type" value="Genomic_DNA"/>
</dbReference>
<protein>
    <submittedName>
        <fullName evidence="2">Unnamed protein product</fullName>
    </submittedName>
</protein>
<organism evidence="2 3">
    <name type="scientific">Phytophthora fragariaefolia</name>
    <dbReference type="NCBI Taxonomy" id="1490495"/>
    <lineage>
        <taxon>Eukaryota</taxon>
        <taxon>Sar</taxon>
        <taxon>Stramenopiles</taxon>
        <taxon>Oomycota</taxon>
        <taxon>Peronosporomycetes</taxon>
        <taxon>Peronosporales</taxon>
        <taxon>Peronosporaceae</taxon>
        <taxon>Phytophthora</taxon>
    </lineage>
</organism>
<gene>
    <name evidence="2" type="ORF">Pfra01_002165600</name>
</gene>
<dbReference type="Proteomes" id="UP001165121">
    <property type="component" value="Unassembled WGS sequence"/>
</dbReference>
<proteinExistence type="predicted"/>
<evidence type="ECO:0000256" key="1">
    <source>
        <dbReference type="SAM" id="MobiDB-lite"/>
    </source>
</evidence>
<feature type="compositionally biased region" description="Low complexity" evidence="1">
    <location>
        <begin position="61"/>
        <end position="73"/>
    </location>
</feature>
<feature type="region of interest" description="Disordered" evidence="1">
    <location>
        <begin position="35"/>
        <end position="83"/>
    </location>
</feature>
<dbReference type="AlphaFoldDB" id="A0A9W7D3L0"/>
<evidence type="ECO:0000313" key="2">
    <source>
        <dbReference type="EMBL" id="GMF52742.1"/>
    </source>
</evidence>
<comment type="caution">
    <text evidence="2">The sequence shown here is derived from an EMBL/GenBank/DDBJ whole genome shotgun (WGS) entry which is preliminary data.</text>
</comment>
<sequence length="161" mass="17622">MFTQRATGTFTRQRIDDIVEPATVSLSATAAAKHLNSATMPKTRKPPGTNSDTEGAETTPALQLQQAAMLQDQDQPHLPLVDPDRPAVRQKFAAVDDIVLLKVVNLYRHWTAPAGTSNGIMNVFNQIAAHCGLDPAFGLKKQGPAMRTRGRFCLWSDTERI</sequence>
<evidence type="ECO:0000313" key="3">
    <source>
        <dbReference type="Proteomes" id="UP001165121"/>
    </source>
</evidence>
<reference evidence="2" key="1">
    <citation type="submission" date="2023-04" db="EMBL/GenBank/DDBJ databases">
        <title>Phytophthora fragariaefolia NBRC 109709.</title>
        <authorList>
            <person name="Ichikawa N."/>
            <person name="Sato H."/>
            <person name="Tonouchi N."/>
        </authorList>
    </citation>
    <scope>NUCLEOTIDE SEQUENCE</scope>
    <source>
        <strain evidence="2">NBRC 109709</strain>
    </source>
</reference>
<name>A0A9W7D3L0_9STRA</name>
<dbReference type="OrthoDB" id="72637at2759"/>